<feature type="domain" description="Uroporphyrinogen decarboxylase (URO-D)" evidence="1">
    <location>
        <begin position="141"/>
        <end position="342"/>
    </location>
</feature>
<dbReference type="PANTHER" id="PTHR47099:SF1">
    <property type="entry name" value="METHYLCOBAMIDE:COM METHYLTRANSFERASE MTBA"/>
    <property type="match status" value="1"/>
</dbReference>
<gene>
    <name evidence="2" type="ORF">PUP29_12230</name>
</gene>
<dbReference type="EMBL" id="CP117826">
    <property type="protein sequence ID" value="XCC62278.1"/>
    <property type="molecule type" value="Genomic_DNA"/>
</dbReference>
<sequence length="353" mass="40002">MKFQPDYHNIVDAATNKKPKRIPLYDHIIADEVMEAVLKADFASLIKNERKEEYFKQYTRFFLKMGYDTVSFEQCITKILPGGGALYCHADPAIKSFEEFKNYPWDILADRYFEAFSNDFQTLGKVMPDGMKAIGGPGNGVFEIVQDLCGYEGLCYIAADDPALYCGIFEKTADLMMEIWKRFLECFSDSYCVCRFGDDLGFRSQTLLSAPDIRKLLIPQYKRLIAQIHAFEKPFLLHSCGCIFDVMDDLICGAGIDAKHSNEDAIAPFHVWVEKYGRKIGNFGGIDTDVLCRESLEEIRGYVENVFRENAGKQGGIAFGSGNSIPDYVPKEGYLTMVNTLRCLRGEEIEEGF</sequence>
<dbReference type="InterPro" id="IPR038071">
    <property type="entry name" value="UROD/MetE-like_sf"/>
</dbReference>
<dbReference type="Pfam" id="PF01208">
    <property type="entry name" value="URO-D"/>
    <property type="match status" value="1"/>
</dbReference>
<dbReference type="RefSeq" id="WP_353423470.1">
    <property type="nucleotide sequence ID" value="NZ_CP117826.1"/>
</dbReference>
<dbReference type="InterPro" id="IPR052024">
    <property type="entry name" value="Methanogen_methyltrans"/>
</dbReference>
<reference evidence="2" key="1">
    <citation type="submission" date="2023-02" db="EMBL/GenBank/DDBJ databases">
        <title>Gut commensal Christensenella minuta modulates host metabolism via a new class of secondary bile acids.</title>
        <authorList>
            <person name="Liu C."/>
        </authorList>
    </citation>
    <scope>NUCLEOTIDE SEQUENCE</scope>
    <source>
        <strain evidence="2">CA70</strain>
    </source>
</reference>
<dbReference type="GO" id="GO:0006779">
    <property type="term" value="P:porphyrin-containing compound biosynthetic process"/>
    <property type="evidence" value="ECO:0007669"/>
    <property type="project" value="InterPro"/>
</dbReference>
<dbReference type="Gene3D" id="3.20.20.210">
    <property type="match status" value="1"/>
</dbReference>
<name>A0AAU8A8B8_9FIRM</name>
<dbReference type="GO" id="GO:0004853">
    <property type="term" value="F:uroporphyrinogen decarboxylase activity"/>
    <property type="evidence" value="ECO:0007669"/>
    <property type="project" value="InterPro"/>
</dbReference>
<dbReference type="InterPro" id="IPR000257">
    <property type="entry name" value="Uroporphyrinogen_deCOase"/>
</dbReference>
<dbReference type="SUPFAM" id="SSF51726">
    <property type="entry name" value="UROD/MetE-like"/>
    <property type="match status" value="1"/>
</dbReference>
<proteinExistence type="predicted"/>
<dbReference type="PANTHER" id="PTHR47099">
    <property type="entry name" value="METHYLCOBAMIDE:COM METHYLTRANSFERASE MTBA"/>
    <property type="match status" value="1"/>
</dbReference>
<organism evidence="2">
    <name type="scientific">Christensenella massiliensis</name>
    <dbReference type="NCBI Taxonomy" id="1805714"/>
    <lineage>
        <taxon>Bacteria</taxon>
        <taxon>Bacillati</taxon>
        <taxon>Bacillota</taxon>
        <taxon>Clostridia</taxon>
        <taxon>Christensenellales</taxon>
        <taxon>Christensenellaceae</taxon>
        <taxon>Christensenella</taxon>
    </lineage>
</organism>
<accession>A0AAU8A8B8</accession>
<evidence type="ECO:0000313" key="2">
    <source>
        <dbReference type="EMBL" id="XCC62278.1"/>
    </source>
</evidence>
<dbReference type="AlphaFoldDB" id="A0AAU8A8B8"/>
<protein>
    <submittedName>
        <fullName evidence="2">Uroporphyrinogen decarboxylase family protein</fullName>
    </submittedName>
</protein>
<evidence type="ECO:0000259" key="1">
    <source>
        <dbReference type="Pfam" id="PF01208"/>
    </source>
</evidence>